<dbReference type="GO" id="GO:0016920">
    <property type="term" value="F:pyroglutamyl-peptidase activity"/>
    <property type="evidence" value="ECO:0007669"/>
    <property type="project" value="InterPro"/>
</dbReference>
<comment type="similarity">
    <text evidence="1">Belongs to the peptidase C15 family.</text>
</comment>
<dbReference type="GO" id="GO:0005829">
    <property type="term" value="C:cytosol"/>
    <property type="evidence" value="ECO:0007669"/>
    <property type="project" value="InterPro"/>
</dbReference>
<dbReference type="Pfam" id="PF01470">
    <property type="entry name" value="Peptidase_C15"/>
    <property type="match status" value="1"/>
</dbReference>
<dbReference type="Gene3D" id="3.40.630.20">
    <property type="entry name" value="Peptidase C15, pyroglutamyl peptidase I-like"/>
    <property type="match status" value="1"/>
</dbReference>
<dbReference type="InterPro" id="IPR029762">
    <property type="entry name" value="PGP-I_bact-type"/>
</dbReference>
<dbReference type="PANTHER" id="PTHR23402">
    <property type="entry name" value="PROTEASE FAMILY C15 PYROGLUTAMYL-PEPTIDASE I-RELATED"/>
    <property type="match status" value="1"/>
</dbReference>
<dbReference type="PRINTS" id="PR00706">
    <property type="entry name" value="PYROGLUPTASE"/>
</dbReference>
<evidence type="ECO:0000256" key="1">
    <source>
        <dbReference type="ARBA" id="ARBA00006641"/>
    </source>
</evidence>
<dbReference type="KEGG" id="puo:RZN69_09760"/>
<dbReference type="AlphaFoldDB" id="A0AAQ3QT69"/>
<gene>
    <name evidence="9" type="primary">pcp</name>
    <name evidence="9" type="ORF">RZN69_09760</name>
</gene>
<evidence type="ECO:0000256" key="7">
    <source>
        <dbReference type="ARBA" id="ARBA00030836"/>
    </source>
</evidence>
<evidence type="ECO:0000256" key="2">
    <source>
        <dbReference type="ARBA" id="ARBA00019191"/>
    </source>
</evidence>
<name>A0AAQ3QT69_9BACT</name>
<dbReference type="EMBL" id="CP136920">
    <property type="protein sequence ID" value="WOO43373.1"/>
    <property type="molecule type" value="Genomic_DNA"/>
</dbReference>
<dbReference type="InterPro" id="IPR036440">
    <property type="entry name" value="Peptidase_C15-like_sf"/>
</dbReference>
<evidence type="ECO:0000313" key="9">
    <source>
        <dbReference type="EMBL" id="WOO43373.1"/>
    </source>
</evidence>
<dbReference type="PIRSF" id="PIRSF015592">
    <property type="entry name" value="Prld-crbxl_pptds"/>
    <property type="match status" value="1"/>
</dbReference>
<dbReference type="NCBIfam" id="NF009676">
    <property type="entry name" value="PRK13197.1"/>
    <property type="match status" value="1"/>
</dbReference>
<organism evidence="9 10">
    <name type="scientific">Rubellicoccus peritrichatus</name>
    <dbReference type="NCBI Taxonomy" id="3080537"/>
    <lineage>
        <taxon>Bacteria</taxon>
        <taxon>Pseudomonadati</taxon>
        <taxon>Verrucomicrobiota</taxon>
        <taxon>Opitutia</taxon>
        <taxon>Puniceicoccales</taxon>
        <taxon>Cerasicoccaceae</taxon>
        <taxon>Rubellicoccus</taxon>
    </lineage>
</organism>
<keyword evidence="6" id="KW-0788">Thiol protease</keyword>
<dbReference type="InterPro" id="IPR016125">
    <property type="entry name" value="Peptidase_C15-like"/>
</dbReference>
<evidence type="ECO:0000256" key="8">
    <source>
        <dbReference type="ARBA" id="ARBA00031559"/>
    </source>
</evidence>
<dbReference type="InterPro" id="IPR000816">
    <property type="entry name" value="Peptidase_C15"/>
</dbReference>
<proteinExistence type="inferred from homology"/>
<dbReference type="SUPFAM" id="SSF53182">
    <property type="entry name" value="Pyrrolidone carboxyl peptidase (pyroglutamate aminopeptidase)"/>
    <property type="match status" value="1"/>
</dbReference>
<evidence type="ECO:0000256" key="3">
    <source>
        <dbReference type="ARBA" id="ARBA00022490"/>
    </source>
</evidence>
<dbReference type="RefSeq" id="WP_317835922.1">
    <property type="nucleotide sequence ID" value="NZ_CP136920.1"/>
</dbReference>
<keyword evidence="5 9" id="KW-0378">Hydrolase</keyword>
<keyword evidence="3" id="KW-0963">Cytoplasm</keyword>
<evidence type="ECO:0000256" key="4">
    <source>
        <dbReference type="ARBA" id="ARBA00022670"/>
    </source>
</evidence>
<evidence type="ECO:0000256" key="6">
    <source>
        <dbReference type="ARBA" id="ARBA00022807"/>
    </source>
</evidence>
<sequence>MTKVLLTGFGDWAGSKLNPAEAVATALDGSVVAGAQVESTIAPSVFKKMVDHVTSEIDQRQPDIVLMMGEYNGRTMITVERIAQNIIDATRYGFGDEAGDMPQDEPIAVDGPYAYRSTAPMRAMVLAMRKAGVPADISDTAATFGCNLLMYGVLHYIAQKQLPIRAGWIHLPSLPATAALDKNIGLPSMAVETQVEGLRAAIAAAVEHDQDIDSPVPSRLQI</sequence>
<reference evidence="9 10" key="1">
    <citation type="submission" date="2023-10" db="EMBL/GenBank/DDBJ databases">
        <title>Rubellicoccus peritrichatus gen. nov., sp. nov., isolated from an algae of coral reef tank.</title>
        <authorList>
            <person name="Luo J."/>
        </authorList>
    </citation>
    <scope>NUCLEOTIDE SEQUENCE [LARGE SCALE GENOMIC DNA]</scope>
    <source>
        <strain evidence="9 10">CR14</strain>
    </source>
</reference>
<dbReference type="Proteomes" id="UP001304300">
    <property type="component" value="Chromosome"/>
</dbReference>
<keyword evidence="10" id="KW-1185">Reference proteome</keyword>
<protein>
    <recommendedName>
        <fullName evidence="2">Pyrrolidone-carboxylate peptidase</fullName>
    </recommendedName>
    <alternativeName>
        <fullName evidence="7">5-oxoprolyl-peptidase</fullName>
    </alternativeName>
    <alternativeName>
        <fullName evidence="8">Pyroglutamyl-peptidase I</fullName>
    </alternativeName>
</protein>
<dbReference type="CDD" id="cd00501">
    <property type="entry name" value="Peptidase_C15"/>
    <property type="match status" value="1"/>
</dbReference>
<keyword evidence="4" id="KW-0645">Protease</keyword>
<dbReference type="NCBIfam" id="TIGR00504">
    <property type="entry name" value="pyro_pdase"/>
    <property type="match status" value="1"/>
</dbReference>
<dbReference type="GO" id="GO:0006508">
    <property type="term" value="P:proteolysis"/>
    <property type="evidence" value="ECO:0007669"/>
    <property type="project" value="UniProtKB-KW"/>
</dbReference>
<evidence type="ECO:0000256" key="5">
    <source>
        <dbReference type="ARBA" id="ARBA00022801"/>
    </source>
</evidence>
<evidence type="ECO:0000313" key="10">
    <source>
        <dbReference type="Proteomes" id="UP001304300"/>
    </source>
</evidence>
<dbReference type="PANTHER" id="PTHR23402:SF1">
    <property type="entry name" value="PYROGLUTAMYL-PEPTIDASE I"/>
    <property type="match status" value="1"/>
</dbReference>
<accession>A0AAQ3QT69</accession>